<protein>
    <submittedName>
        <fullName evidence="3">Cyst wall protein 1</fullName>
    </submittedName>
</protein>
<comment type="subcellular location">
    <subcellularLocation>
        <location evidence="1">Cell envelope</location>
    </subcellularLocation>
</comment>
<accession>A0ABQ5K756</accession>
<comment type="caution">
    <text evidence="3">The sequence shown here is derived from an EMBL/GenBank/DDBJ whole genome shotgun (WGS) entry which is preliminary data.</text>
</comment>
<dbReference type="InterPro" id="IPR051848">
    <property type="entry name" value="PGIP"/>
</dbReference>
<dbReference type="SUPFAM" id="SSF52058">
    <property type="entry name" value="L domain-like"/>
    <property type="match status" value="1"/>
</dbReference>
<keyword evidence="4" id="KW-1185">Reference proteome</keyword>
<keyword evidence="2" id="KW-0732">Signal</keyword>
<name>A0ABQ5K756_9EUKA</name>
<sequence>MKFIVFAVFALLAVCLAVPTEREVLETIYDSMGGADWTISTGWMTDADICTWYGVMCNNGVVTYLTLDNNNLVGSIPDDIQYLTFLKSLYMRNNTVEGTIPDGICSLSNLQYLNLVNNYITGEIPQCICNLDQIKYIYLSQNMLEGAVPDCSEGEYDVEIPLYSLIEMHVDCNYLDGELSLYFLSLPYLKEIYTFCTELACVEEYEILLGLGYRCTETEAYCEICLKVPILPHCAPYVVYSETCGKYYPIEPPVNPSPPTDSHCNIIVE</sequence>
<dbReference type="PANTHER" id="PTHR48059">
    <property type="entry name" value="POLYGALACTURONASE INHIBITOR 1"/>
    <property type="match status" value="1"/>
</dbReference>
<dbReference type="Gene3D" id="3.80.10.10">
    <property type="entry name" value="Ribonuclease Inhibitor"/>
    <property type="match status" value="1"/>
</dbReference>
<dbReference type="EMBL" id="BQXS01000196">
    <property type="protein sequence ID" value="GKT28238.1"/>
    <property type="molecule type" value="Genomic_DNA"/>
</dbReference>
<evidence type="ECO:0000256" key="1">
    <source>
        <dbReference type="ARBA" id="ARBA00004196"/>
    </source>
</evidence>
<reference evidence="3" key="1">
    <citation type="submission" date="2022-03" db="EMBL/GenBank/DDBJ databases">
        <title>Draft genome sequence of Aduncisulcus paluster, a free-living microaerophilic Fornicata.</title>
        <authorList>
            <person name="Yuyama I."/>
            <person name="Kume K."/>
            <person name="Tamura T."/>
            <person name="Inagaki Y."/>
            <person name="Hashimoto T."/>
        </authorList>
    </citation>
    <scope>NUCLEOTIDE SEQUENCE</scope>
    <source>
        <strain evidence="3">NY0171</strain>
    </source>
</reference>
<dbReference type="Pfam" id="PF00560">
    <property type="entry name" value="LRR_1"/>
    <property type="match status" value="1"/>
</dbReference>
<evidence type="ECO:0000313" key="4">
    <source>
        <dbReference type="Proteomes" id="UP001057375"/>
    </source>
</evidence>
<dbReference type="InterPro" id="IPR032675">
    <property type="entry name" value="LRR_dom_sf"/>
</dbReference>
<feature type="chain" id="PRO_5046573393" evidence="2">
    <location>
        <begin position="18"/>
        <end position="269"/>
    </location>
</feature>
<dbReference type="Proteomes" id="UP001057375">
    <property type="component" value="Unassembled WGS sequence"/>
</dbReference>
<dbReference type="PANTHER" id="PTHR48059:SF30">
    <property type="entry name" value="OS06G0587000 PROTEIN"/>
    <property type="match status" value="1"/>
</dbReference>
<dbReference type="Pfam" id="PF13855">
    <property type="entry name" value="LRR_8"/>
    <property type="match status" value="1"/>
</dbReference>
<proteinExistence type="predicted"/>
<gene>
    <name evidence="3" type="ORF">ADUPG1_000526</name>
</gene>
<evidence type="ECO:0000313" key="3">
    <source>
        <dbReference type="EMBL" id="GKT28238.1"/>
    </source>
</evidence>
<feature type="signal peptide" evidence="2">
    <location>
        <begin position="1"/>
        <end position="17"/>
    </location>
</feature>
<evidence type="ECO:0000256" key="2">
    <source>
        <dbReference type="SAM" id="SignalP"/>
    </source>
</evidence>
<organism evidence="3 4">
    <name type="scientific">Aduncisulcus paluster</name>
    <dbReference type="NCBI Taxonomy" id="2918883"/>
    <lineage>
        <taxon>Eukaryota</taxon>
        <taxon>Metamonada</taxon>
        <taxon>Carpediemonas-like organisms</taxon>
        <taxon>Aduncisulcus</taxon>
    </lineage>
</organism>
<dbReference type="InterPro" id="IPR001611">
    <property type="entry name" value="Leu-rich_rpt"/>
</dbReference>